<keyword evidence="5" id="KW-0456">Lyase</keyword>
<dbReference type="RefSeq" id="WP_006768855.1">
    <property type="nucleotide sequence ID" value="NC_004369.1"/>
</dbReference>
<evidence type="ECO:0000313" key="11">
    <source>
        <dbReference type="EMBL" id="BAC19586.1"/>
    </source>
</evidence>
<dbReference type="CDD" id="cd06558">
    <property type="entry name" value="crotonase-like"/>
    <property type="match status" value="1"/>
</dbReference>
<dbReference type="Gene3D" id="1.10.12.10">
    <property type="entry name" value="Lyase 2-enoyl-coa Hydratase, Chain A, domain 2"/>
    <property type="match status" value="1"/>
</dbReference>
<accession>C8NJB3</accession>
<evidence type="ECO:0000256" key="3">
    <source>
        <dbReference type="ARBA" id="ARBA00012076"/>
    </source>
</evidence>
<dbReference type="Gene3D" id="3.90.226.10">
    <property type="entry name" value="2-enoyl-CoA Hydratase, Chain A, domain 1"/>
    <property type="match status" value="1"/>
</dbReference>
<keyword evidence="12" id="KW-1185">Reference proteome</keyword>
<evidence type="ECO:0000256" key="2">
    <source>
        <dbReference type="ARBA" id="ARBA00005254"/>
    </source>
</evidence>
<reference evidence="11 12" key="1">
    <citation type="journal article" date="2003" name="Genome Res.">
        <title>Comparative complete genome sequence analysis of the amino acid replacements responsible for the thermostability of Corynebacterium efficiens.</title>
        <authorList>
            <person name="Nishio Y."/>
            <person name="Nakamura Y."/>
            <person name="Kawarabayasi Y."/>
            <person name="Usuda Y."/>
            <person name="Kimura E."/>
            <person name="Sugimoto S."/>
            <person name="Matsui K."/>
            <person name="Yamagishi A."/>
            <person name="Kikuchi H."/>
            <person name="Ikeo K."/>
            <person name="Gojobori T."/>
        </authorList>
    </citation>
    <scope>NUCLEOTIDE SEQUENCE [LARGE SCALE GENOMIC DNA]</scope>
    <source>
        <strain evidence="12">DSM 44549 / YS-314 / AJ 12310 / JCM 11189 / NBRC 100395</strain>
    </source>
</reference>
<dbReference type="PANTHER" id="PTHR11941">
    <property type="entry name" value="ENOYL-COA HYDRATASE-RELATED"/>
    <property type="match status" value="1"/>
</dbReference>
<evidence type="ECO:0000256" key="7">
    <source>
        <dbReference type="ARBA" id="ARBA00023717"/>
    </source>
</evidence>
<evidence type="ECO:0000256" key="5">
    <source>
        <dbReference type="ARBA" id="ARBA00023239"/>
    </source>
</evidence>
<dbReference type="AlphaFoldDB" id="Q8FLT4"/>
<dbReference type="PROSITE" id="PS00166">
    <property type="entry name" value="ENOYL_COA_HYDRATASE"/>
    <property type="match status" value="1"/>
</dbReference>
<dbReference type="Pfam" id="PF00378">
    <property type="entry name" value="ECH_1"/>
    <property type="match status" value="1"/>
</dbReference>
<evidence type="ECO:0000256" key="4">
    <source>
        <dbReference type="ARBA" id="ARBA00022832"/>
    </source>
</evidence>
<dbReference type="STRING" id="196164.gene:10743224"/>
<evidence type="ECO:0000256" key="9">
    <source>
        <dbReference type="ARBA" id="ARBA00073436"/>
    </source>
</evidence>
<organism evidence="11 12">
    <name type="scientific">Corynebacterium efficiens (strain DSM 44549 / YS-314 / AJ 12310 / JCM 11189 / NBRC 100395)</name>
    <dbReference type="NCBI Taxonomy" id="196164"/>
    <lineage>
        <taxon>Bacteria</taxon>
        <taxon>Bacillati</taxon>
        <taxon>Actinomycetota</taxon>
        <taxon>Actinomycetes</taxon>
        <taxon>Mycobacteriales</taxon>
        <taxon>Corynebacteriaceae</taxon>
        <taxon>Corynebacterium</taxon>
    </lineage>
</organism>
<evidence type="ECO:0000313" key="12">
    <source>
        <dbReference type="Proteomes" id="UP000001409"/>
    </source>
</evidence>
<evidence type="ECO:0000256" key="10">
    <source>
        <dbReference type="RuleBase" id="RU003707"/>
    </source>
</evidence>
<dbReference type="Proteomes" id="UP000001409">
    <property type="component" value="Chromosome"/>
</dbReference>
<dbReference type="FunFam" id="1.10.12.10:FF:000001">
    <property type="entry name" value="Probable enoyl-CoA hydratase, mitochondrial"/>
    <property type="match status" value="1"/>
</dbReference>
<evidence type="ECO:0000256" key="8">
    <source>
        <dbReference type="ARBA" id="ARBA00039456"/>
    </source>
</evidence>
<dbReference type="SUPFAM" id="SSF52096">
    <property type="entry name" value="ClpP/crotonase"/>
    <property type="match status" value="1"/>
</dbReference>
<comment type="similarity">
    <text evidence="2 10">Belongs to the enoyl-CoA hydratase/isomerase family.</text>
</comment>
<dbReference type="GO" id="GO:0004300">
    <property type="term" value="F:enoyl-CoA hydratase activity"/>
    <property type="evidence" value="ECO:0007669"/>
    <property type="project" value="UniProtKB-EC"/>
</dbReference>
<comment type="catalytic activity">
    <reaction evidence="7">
        <text>a 4-saturated-(3S)-3-hydroxyacyl-CoA = a (3E)-enoyl-CoA + H2O</text>
        <dbReference type="Rhea" id="RHEA:20724"/>
        <dbReference type="ChEBI" id="CHEBI:15377"/>
        <dbReference type="ChEBI" id="CHEBI:58521"/>
        <dbReference type="ChEBI" id="CHEBI:137480"/>
        <dbReference type="EC" id="4.2.1.17"/>
    </reaction>
</comment>
<dbReference type="InterPro" id="IPR014748">
    <property type="entry name" value="Enoyl-CoA_hydra_C"/>
</dbReference>
<dbReference type="PANTHER" id="PTHR11941:SF54">
    <property type="entry name" value="ENOYL-COA HYDRATASE, MITOCHONDRIAL"/>
    <property type="match status" value="1"/>
</dbReference>
<dbReference type="InterPro" id="IPR001753">
    <property type="entry name" value="Enoyl-CoA_hydra/iso"/>
</dbReference>
<accession>Q8FLT4</accession>
<comment type="function">
    <text evidence="1">Could possibly oxidize fatty acids using specific components.</text>
</comment>
<dbReference type="GO" id="GO:0006635">
    <property type="term" value="P:fatty acid beta-oxidation"/>
    <property type="evidence" value="ECO:0007669"/>
    <property type="project" value="TreeGrafter"/>
</dbReference>
<name>Q8FLT4_COREF</name>
<dbReference type="KEGG" id="cef:CE2776"/>
<dbReference type="HOGENOM" id="CLU_009834_7_6_11"/>
<protein>
    <recommendedName>
        <fullName evidence="8">Probable enoyl-CoA hydratase EchA17</fullName>
        <ecNumber evidence="3">4.2.1.17</ecNumber>
    </recommendedName>
    <alternativeName>
        <fullName evidence="9">Probable enoyl-CoA hydratase echA17</fullName>
    </alternativeName>
</protein>
<proteinExistence type="inferred from homology"/>
<dbReference type="EMBL" id="BA000035">
    <property type="protein sequence ID" value="BAC19586.1"/>
    <property type="molecule type" value="Genomic_DNA"/>
</dbReference>
<dbReference type="EC" id="4.2.1.17" evidence="3"/>
<comment type="catalytic activity">
    <reaction evidence="6">
        <text>a (3S)-3-hydroxyacyl-CoA = a (2E)-enoyl-CoA + H2O</text>
        <dbReference type="Rhea" id="RHEA:16105"/>
        <dbReference type="ChEBI" id="CHEBI:15377"/>
        <dbReference type="ChEBI" id="CHEBI:57318"/>
        <dbReference type="ChEBI" id="CHEBI:58856"/>
        <dbReference type="EC" id="4.2.1.17"/>
    </reaction>
</comment>
<dbReference type="FunFam" id="3.90.226.10:FF:000009">
    <property type="entry name" value="Carnitinyl-CoA dehydratase"/>
    <property type="match status" value="1"/>
</dbReference>
<evidence type="ECO:0000256" key="1">
    <source>
        <dbReference type="ARBA" id="ARBA00002994"/>
    </source>
</evidence>
<evidence type="ECO:0000256" key="6">
    <source>
        <dbReference type="ARBA" id="ARBA00023709"/>
    </source>
</evidence>
<keyword evidence="4" id="KW-0276">Fatty acid metabolism</keyword>
<sequence>MTNSITSITEQDTAVGFETITAEATDRIGVITINRPEKRNALSKTVLAEIGRVLDTWEEDPDVQAVIFTGAGEKAFVAGADISQLAHYDLHYGLAAHMQKLYDRIEDYPKPTIAAINGVALGGGLELAMSCDIRIVSENAKVGLPEATLGVLPGAGGPQRLSRLVGKGRAVEMILTSRVLTAQQALDYGLATEVHPLAELVDAARTTAGTILSKGPLAVQLAKLVIGNGAETDQRTGLLLERLAQTLLYTTEDKAEGADAFLNKRTPEFKGN</sequence>
<dbReference type="InterPro" id="IPR029045">
    <property type="entry name" value="ClpP/crotonase-like_dom_sf"/>
</dbReference>
<dbReference type="eggNOG" id="COG1024">
    <property type="taxonomic scope" value="Bacteria"/>
</dbReference>
<dbReference type="InterPro" id="IPR018376">
    <property type="entry name" value="Enoyl-CoA_hyd/isom_CS"/>
</dbReference>
<dbReference type="OrthoDB" id="8452484at2"/>
<keyword evidence="4" id="KW-0443">Lipid metabolism</keyword>